<evidence type="ECO:0000313" key="2">
    <source>
        <dbReference type="Proteomes" id="UP000331127"/>
    </source>
</evidence>
<accession>A0A5M3X7M8</accession>
<reference evidence="1 2" key="1">
    <citation type="submission" date="2019-10" db="EMBL/GenBank/DDBJ databases">
        <title>Whole genome shotgun sequence of Acrocarpospora macrocephala NBRC 16266.</title>
        <authorList>
            <person name="Ichikawa N."/>
            <person name="Kimura A."/>
            <person name="Kitahashi Y."/>
            <person name="Komaki H."/>
            <person name="Oguchi A."/>
        </authorList>
    </citation>
    <scope>NUCLEOTIDE SEQUENCE [LARGE SCALE GENOMIC DNA]</scope>
    <source>
        <strain evidence="1 2">NBRC 16266</strain>
    </source>
</reference>
<dbReference type="Proteomes" id="UP000331127">
    <property type="component" value="Unassembled WGS sequence"/>
</dbReference>
<dbReference type="AlphaFoldDB" id="A0A5M3X7M8"/>
<keyword evidence="2" id="KW-1185">Reference proteome</keyword>
<comment type="caution">
    <text evidence="1">The sequence shown here is derived from an EMBL/GenBank/DDBJ whole genome shotgun (WGS) entry which is preliminary data.</text>
</comment>
<dbReference type="PROSITE" id="PS51257">
    <property type="entry name" value="PROKAR_LIPOPROTEIN"/>
    <property type="match status" value="1"/>
</dbReference>
<evidence type="ECO:0008006" key="3">
    <source>
        <dbReference type="Google" id="ProtNLM"/>
    </source>
</evidence>
<evidence type="ECO:0000313" key="1">
    <source>
        <dbReference type="EMBL" id="GES15541.1"/>
    </source>
</evidence>
<organism evidence="1 2">
    <name type="scientific">Acrocarpospora macrocephala</name>
    <dbReference type="NCBI Taxonomy" id="150177"/>
    <lineage>
        <taxon>Bacteria</taxon>
        <taxon>Bacillati</taxon>
        <taxon>Actinomycetota</taxon>
        <taxon>Actinomycetes</taxon>
        <taxon>Streptosporangiales</taxon>
        <taxon>Streptosporangiaceae</taxon>
        <taxon>Acrocarpospora</taxon>
    </lineage>
</organism>
<dbReference type="EMBL" id="BLAE01000078">
    <property type="protein sequence ID" value="GES15541.1"/>
    <property type="molecule type" value="Genomic_DNA"/>
</dbReference>
<sequence>MRWAGVVVAGAFLGVACSVVVGDPRPQVFRAESSSAIYEAIVSREVDPEPLAVGEVFGKDTLSFGAVQMKRGQSFVSGNCAEAVWGSPPLQGCTQVLRAVYSADGVSGLFAIFNLADSGAADRLVQAFKKDAFLKLAPGQPVIAGGSAQGRALGHYAVVSWVAAVGDEKPDLTDPLLAVDSVSQFLQTRLLKAG</sequence>
<proteinExistence type="predicted"/>
<gene>
    <name evidence="1" type="ORF">Amac_091380</name>
</gene>
<name>A0A5M3X7M8_9ACTN</name>
<protein>
    <recommendedName>
        <fullName evidence="3">Lipoprotein</fullName>
    </recommendedName>
</protein>